<name>A0A3A1QNP4_9BACI</name>
<sequence>MQGGGNIRSAIHITNILLLAGLLVLGFFIYFGLHFAPQPDPYTAEHIHLVLIYVIWSIGYYLQLKQSIVRNFIIIFVIFFILQVVHFFFGYYVITFLESFVE</sequence>
<keyword evidence="1" id="KW-0472">Membrane</keyword>
<keyword evidence="1" id="KW-0812">Transmembrane</keyword>
<feature type="transmembrane region" description="Helical" evidence="1">
    <location>
        <begin position="45"/>
        <end position="62"/>
    </location>
</feature>
<proteinExistence type="predicted"/>
<evidence type="ECO:0000313" key="2">
    <source>
        <dbReference type="EMBL" id="RIW28689.1"/>
    </source>
</evidence>
<organism evidence="2 3">
    <name type="scientific">Bacillus salacetis</name>
    <dbReference type="NCBI Taxonomy" id="2315464"/>
    <lineage>
        <taxon>Bacteria</taxon>
        <taxon>Bacillati</taxon>
        <taxon>Bacillota</taxon>
        <taxon>Bacilli</taxon>
        <taxon>Bacillales</taxon>
        <taxon>Bacillaceae</taxon>
        <taxon>Bacillus</taxon>
    </lineage>
</organism>
<reference evidence="2 3" key="1">
    <citation type="submission" date="2018-09" db="EMBL/GenBank/DDBJ databases">
        <title>Bacillus saliacetes sp. nov., isolated from Thai shrimp paste (Ka-pi).</title>
        <authorList>
            <person name="Daroonpunt R."/>
            <person name="Tanasupawat S."/>
            <person name="Yiamsombut S."/>
        </authorList>
    </citation>
    <scope>NUCLEOTIDE SEQUENCE [LARGE SCALE GENOMIC DNA]</scope>
    <source>
        <strain evidence="2 3">SKP7-4</strain>
    </source>
</reference>
<protein>
    <submittedName>
        <fullName evidence="2">Uncharacterized protein</fullName>
    </submittedName>
</protein>
<dbReference type="Proteomes" id="UP000265801">
    <property type="component" value="Unassembled WGS sequence"/>
</dbReference>
<feature type="transmembrane region" description="Helical" evidence="1">
    <location>
        <begin position="12"/>
        <end position="33"/>
    </location>
</feature>
<comment type="caution">
    <text evidence="2">The sequence shown here is derived from an EMBL/GenBank/DDBJ whole genome shotgun (WGS) entry which is preliminary data.</text>
</comment>
<keyword evidence="1" id="KW-1133">Transmembrane helix</keyword>
<keyword evidence="3" id="KW-1185">Reference proteome</keyword>
<dbReference type="EMBL" id="QXIR01000041">
    <property type="protein sequence ID" value="RIW28689.1"/>
    <property type="molecule type" value="Genomic_DNA"/>
</dbReference>
<feature type="transmembrane region" description="Helical" evidence="1">
    <location>
        <begin position="74"/>
        <end position="94"/>
    </location>
</feature>
<evidence type="ECO:0000313" key="3">
    <source>
        <dbReference type="Proteomes" id="UP000265801"/>
    </source>
</evidence>
<dbReference type="AlphaFoldDB" id="A0A3A1QNP4"/>
<gene>
    <name evidence="2" type="ORF">D3H55_21170</name>
</gene>
<accession>A0A3A1QNP4</accession>
<evidence type="ECO:0000256" key="1">
    <source>
        <dbReference type="SAM" id="Phobius"/>
    </source>
</evidence>